<dbReference type="AlphaFoldDB" id="A0AAV0GDZ9"/>
<evidence type="ECO:0000256" key="1">
    <source>
        <dbReference type="SAM" id="MobiDB-lite"/>
    </source>
</evidence>
<keyword evidence="3" id="KW-1185">Reference proteome</keyword>
<sequence length="278" mass="29280">MVSSAASAGQATTTVLVMTAAPFFVTMPAASLTSSAPFSLTFGSTSGVLQPLFSAPFPMSSSTLDASVWVQPVFDWSSLVTNSRPTGQSSETWTVPPSSSSRISFGGTTFYGSQGLTPSPTVQPIGRPAAAHTGSLEAIAQAMGFGVAWPDGHSRWDSPLISCGLGSWNRSNALSISALRSCPRLLLLLLNPRLLQLLDMNHEAEIKLIGDVDDVVNMAEGPEAEEEATASTRRRTWAPGTASCPATISRGRDSSRRKILSAAGLSSNFSFSWTSRFS</sequence>
<dbReference type="Proteomes" id="UP001152523">
    <property type="component" value="Unassembled WGS sequence"/>
</dbReference>
<evidence type="ECO:0000313" key="2">
    <source>
        <dbReference type="EMBL" id="CAH9145812.1"/>
    </source>
</evidence>
<reference evidence="2" key="1">
    <citation type="submission" date="2022-07" db="EMBL/GenBank/DDBJ databases">
        <authorList>
            <person name="Macas J."/>
            <person name="Novak P."/>
            <person name="Neumann P."/>
        </authorList>
    </citation>
    <scope>NUCLEOTIDE SEQUENCE</scope>
</reference>
<comment type="caution">
    <text evidence="2">The sequence shown here is derived from an EMBL/GenBank/DDBJ whole genome shotgun (WGS) entry which is preliminary data.</text>
</comment>
<protein>
    <submittedName>
        <fullName evidence="2">Uncharacterized protein</fullName>
    </submittedName>
</protein>
<accession>A0AAV0GDZ9</accession>
<proteinExistence type="predicted"/>
<name>A0AAV0GDZ9_9ASTE</name>
<dbReference type="EMBL" id="CAMAPF010001086">
    <property type="protein sequence ID" value="CAH9145812.1"/>
    <property type="molecule type" value="Genomic_DNA"/>
</dbReference>
<feature type="non-terminal residue" evidence="2">
    <location>
        <position position="278"/>
    </location>
</feature>
<evidence type="ECO:0000313" key="3">
    <source>
        <dbReference type="Proteomes" id="UP001152523"/>
    </source>
</evidence>
<organism evidence="2 3">
    <name type="scientific">Cuscuta epithymum</name>
    <dbReference type="NCBI Taxonomy" id="186058"/>
    <lineage>
        <taxon>Eukaryota</taxon>
        <taxon>Viridiplantae</taxon>
        <taxon>Streptophyta</taxon>
        <taxon>Embryophyta</taxon>
        <taxon>Tracheophyta</taxon>
        <taxon>Spermatophyta</taxon>
        <taxon>Magnoliopsida</taxon>
        <taxon>eudicotyledons</taxon>
        <taxon>Gunneridae</taxon>
        <taxon>Pentapetalae</taxon>
        <taxon>asterids</taxon>
        <taxon>lamiids</taxon>
        <taxon>Solanales</taxon>
        <taxon>Convolvulaceae</taxon>
        <taxon>Cuscuteae</taxon>
        <taxon>Cuscuta</taxon>
        <taxon>Cuscuta subgen. Cuscuta</taxon>
    </lineage>
</organism>
<gene>
    <name evidence="2" type="ORF">CEPIT_LOCUS42510</name>
</gene>
<feature type="region of interest" description="Disordered" evidence="1">
    <location>
        <begin position="222"/>
        <end position="249"/>
    </location>
</feature>